<gene>
    <name evidence="2" type="ORF">EU556_07725</name>
</gene>
<keyword evidence="1" id="KW-1133">Transmembrane helix</keyword>
<comment type="caution">
    <text evidence="2">The sequence shown here is derived from an EMBL/GenBank/DDBJ whole genome shotgun (WGS) entry which is preliminary data.</text>
</comment>
<organism evidence="2 3">
    <name type="scientific">Hymenobacter fodinae</name>
    <dbReference type="NCBI Taxonomy" id="2510796"/>
    <lineage>
        <taxon>Bacteria</taxon>
        <taxon>Pseudomonadati</taxon>
        <taxon>Bacteroidota</taxon>
        <taxon>Cytophagia</taxon>
        <taxon>Cytophagales</taxon>
        <taxon>Hymenobacteraceae</taxon>
        <taxon>Hymenobacter</taxon>
    </lineage>
</organism>
<keyword evidence="1" id="KW-0472">Membrane</keyword>
<dbReference type="RefSeq" id="WP_135432897.1">
    <property type="nucleotide sequence ID" value="NZ_SRLA01000002.1"/>
</dbReference>
<feature type="transmembrane region" description="Helical" evidence="1">
    <location>
        <begin position="38"/>
        <end position="56"/>
    </location>
</feature>
<dbReference type="EMBL" id="SRLA01000002">
    <property type="protein sequence ID" value="TGE07635.1"/>
    <property type="molecule type" value="Genomic_DNA"/>
</dbReference>
<keyword evidence="3" id="KW-1185">Reference proteome</keyword>
<evidence type="ECO:0000256" key="1">
    <source>
        <dbReference type="SAM" id="Phobius"/>
    </source>
</evidence>
<protein>
    <submittedName>
        <fullName evidence="2">Uncharacterized protein</fullName>
    </submittedName>
</protein>
<name>A0A4Z0P6U7_9BACT</name>
<dbReference type="AlphaFoldDB" id="A0A4Z0P6U7"/>
<feature type="transmembrane region" description="Helical" evidence="1">
    <location>
        <begin position="154"/>
        <end position="176"/>
    </location>
</feature>
<dbReference type="OrthoDB" id="9813621at2"/>
<proteinExistence type="predicted"/>
<evidence type="ECO:0000313" key="3">
    <source>
        <dbReference type="Proteomes" id="UP000298337"/>
    </source>
</evidence>
<dbReference type="Proteomes" id="UP000298337">
    <property type="component" value="Unassembled WGS sequence"/>
</dbReference>
<feature type="transmembrane region" description="Helical" evidence="1">
    <location>
        <begin position="122"/>
        <end position="142"/>
    </location>
</feature>
<accession>A0A4Z0P6U7</accession>
<keyword evidence="1" id="KW-0812">Transmembrane</keyword>
<reference evidence="2 3" key="1">
    <citation type="submission" date="2019-04" db="EMBL/GenBank/DDBJ databases">
        <authorList>
            <person name="Feng G."/>
            <person name="Zhang J."/>
            <person name="Zhu H."/>
        </authorList>
    </citation>
    <scope>NUCLEOTIDE SEQUENCE [LARGE SCALE GENOMIC DNA]</scope>
    <source>
        <strain evidence="2 3">92R-1</strain>
    </source>
</reference>
<feature type="transmembrane region" description="Helical" evidence="1">
    <location>
        <begin position="63"/>
        <end position="85"/>
    </location>
</feature>
<feature type="transmembrane region" description="Helical" evidence="1">
    <location>
        <begin position="7"/>
        <end position="32"/>
    </location>
</feature>
<sequence length="191" mass="19907">MTLSQSILRVALGTGLLLLIPLAAKLFVPGMLWSPGDFLAAGIMLFGAGLTFVLISRMGDNTAYKLAAGVGVAAGLLLLWANLAVGLVGSEDNPANLLYLAVLAVALIGSFVARFRPRGMSNVMFAASLTYIVVTAIALFVWKPTGAAVEPNVHLLNVLVANGAFAAIWAVSGWLFRRASAPGSNLNQRLA</sequence>
<evidence type="ECO:0000313" key="2">
    <source>
        <dbReference type="EMBL" id="TGE07635.1"/>
    </source>
</evidence>
<feature type="transmembrane region" description="Helical" evidence="1">
    <location>
        <begin position="97"/>
        <end position="115"/>
    </location>
</feature>